<comment type="subcellular location">
    <subcellularLocation>
        <location evidence="3 10">Cytoplasm</location>
    </subcellularLocation>
</comment>
<evidence type="ECO:0000256" key="4">
    <source>
        <dbReference type="ARBA" id="ARBA00009894"/>
    </source>
</evidence>
<evidence type="ECO:0000256" key="6">
    <source>
        <dbReference type="ARBA" id="ARBA00022723"/>
    </source>
</evidence>
<dbReference type="CDD" id="cd05006">
    <property type="entry name" value="SIS_GmhA"/>
    <property type="match status" value="1"/>
</dbReference>
<dbReference type="InterPro" id="IPR046348">
    <property type="entry name" value="SIS_dom_sf"/>
</dbReference>
<dbReference type="HAMAP" id="MF_00067">
    <property type="entry name" value="GmhA"/>
    <property type="match status" value="1"/>
</dbReference>
<keyword evidence="13" id="KW-1185">Reference proteome</keyword>
<keyword evidence="5 10" id="KW-0963">Cytoplasm</keyword>
<feature type="binding site" evidence="10">
    <location>
        <position position="174"/>
    </location>
    <ligand>
        <name>Zn(2+)</name>
        <dbReference type="ChEBI" id="CHEBI:29105"/>
    </ligand>
</feature>
<accession>A0ABU3B8G1</accession>
<dbReference type="EC" id="5.3.1.28" evidence="10"/>
<comment type="cofactor">
    <cofactor evidence="10">
        <name>Zn(2+)</name>
        <dbReference type="ChEBI" id="CHEBI:29105"/>
    </cofactor>
    <text evidence="10">Binds 1 zinc ion per subunit.</text>
</comment>
<dbReference type="PANTHER" id="PTHR30390">
    <property type="entry name" value="SEDOHEPTULOSE 7-PHOSPHATE ISOMERASE / DNAA INITIATOR-ASSOCIATING FACTOR FOR REPLICATION INITIATION"/>
    <property type="match status" value="1"/>
</dbReference>
<dbReference type="RefSeq" id="WP_311658137.1">
    <property type="nucleotide sequence ID" value="NZ_JAVRHY010000004.1"/>
</dbReference>
<dbReference type="EMBL" id="JAVRHY010000004">
    <property type="protein sequence ID" value="MDT0618092.1"/>
    <property type="molecule type" value="Genomic_DNA"/>
</dbReference>
<evidence type="ECO:0000256" key="5">
    <source>
        <dbReference type="ARBA" id="ARBA00022490"/>
    </source>
</evidence>
<dbReference type="NCBIfam" id="NF010546">
    <property type="entry name" value="PRK13936.1"/>
    <property type="match status" value="1"/>
</dbReference>
<comment type="function">
    <text evidence="2 10">Catalyzes the isomerization of sedoheptulose 7-phosphate in D-glycero-D-manno-heptose 7-phosphate.</text>
</comment>
<feature type="binding site" evidence="10">
    <location>
        <begin position="119"/>
        <end position="121"/>
    </location>
    <ligand>
        <name>substrate</name>
    </ligand>
</feature>
<keyword evidence="8 10" id="KW-0413">Isomerase</keyword>
<feature type="binding site" evidence="10">
    <location>
        <begin position="93"/>
        <end position="94"/>
    </location>
    <ligand>
        <name>substrate</name>
    </ligand>
</feature>
<feature type="binding site" evidence="10">
    <location>
        <position position="60"/>
    </location>
    <ligand>
        <name>Zn(2+)</name>
        <dbReference type="ChEBI" id="CHEBI:29105"/>
    </ligand>
</feature>
<dbReference type="InterPro" id="IPR050099">
    <property type="entry name" value="SIS_GmhA/DiaA_subfam"/>
</dbReference>
<evidence type="ECO:0000313" key="12">
    <source>
        <dbReference type="EMBL" id="MDT0618092.1"/>
    </source>
</evidence>
<evidence type="ECO:0000256" key="7">
    <source>
        <dbReference type="ARBA" id="ARBA00022833"/>
    </source>
</evidence>
<comment type="catalytic activity">
    <reaction evidence="1 10">
        <text>2 D-sedoheptulose 7-phosphate = D-glycero-alpha-D-manno-heptose 7-phosphate + D-glycero-beta-D-manno-heptose 7-phosphate</text>
        <dbReference type="Rhea" id="RHEA:27489"/>
        <dbReference type="ChEBI" id="CHEBI:57483"/>
        <dbReference type="ChEBI" id="CHEBI:60203"/>
        <dbReference type="ChEBI" id="CHEBI:60204"/>
        <dbReference type="EC" id="5.3.1.28"/>
    </reaction>
</comment>
<dbReference type="GO" id="GO:0016853">
    <property type="term" value="F:isomerase activity"/>
    <property type="evidence" value="ECO:0007669"/>
    <property type="project" value="UniProtKB-KW"/>
</dbReference>
<evidence type="ECO:0000256" key="1">
    <source>
        <dbReference type="ARBA" id="ARBA00000348"/>
    </source>
</evidence>
<proteinExistence type="inferred from homology"/>
<dbReference type="Pfam" id="PF13580">
    <property type="entry name" value="SIS_2"/>
    <property type="match status" value="1"/>
</dbReference>
<dbReference type="InterPro" id="IPR001347">
    <property type="entry name" value="SIS_dom"/>
</dbReference>
<dbReference type="Gene3D" id="3.40.50.10490">
    <property type="entry name" value="Glucose-6-phosphate isomerase like protein, domain 1"/>
    <property type="match status" value="1"/>
</dbReference>
<evidence type="ECO:0000313" key="13">
    <source>
        <dbReference type="Proteomes" id="UP001259982"/>
    </source>
</evidence>
<protein>
    <recommendedName>
        <fullName evidence="10">Phosphoheptose isomerase</fullName>
        <ecNumber evidence="10">5.3.1.28</ecNumber>
    </recommendedName>
    <alternativeName>
        <fullName evidence="10">Sedoheptulose 7-phosphate isomerase</fullName>
    </alternativeName>
</protein>
<evidence type="ECO:0000256" key="10">
    <source>
        <dbReference type="HAMAP-Rule" id="MF_00067"/>
    </source>
</evidence>
<comment type="miscellaneous">
    <text evidence="10">The reaction produces a racemic mixture of D-glycero-alpha-D-manno-heptose 7-phosphate and D-glycero-beta-D-manno-heptose 7-phosphate.</text>
</comment>
<dbReference type="Proteomes" id="UP001259982">
    <property type="component" value="Unassembled WGS sequence"/>
</dbReference>
<gene>
    <name evidence="10" type="primary">gmhA</name>
    <name evidence="12" type="ORF">RM531_06375</name>
</gene>
<evidence type="ECO:0000256" key="3">
    <source>
        <dbReference type="ARBA" id="ARBA00004496"/>
    </source>
</evidence>
<organism evidence="12 13">
    <name type="scientific">Spectribacter acetivorans</name>
    <dbReference type="NCBI Taxonomy" id="3075603"/>
    <lineage>
        <taxon>Bacteria</taxon>
        <taxon>Pseudomonadati</taxon>
        <taxon>Pseudomonadota</taxon>
        <taxon>Gammaproteobacteria</taxon>
        <taxon>Salinisphaerales</taxon>
        <taxon>Salinisphaeraceae</taxon>
        <taxon>Spectribacter</taxon>
    </lineage>
</organism>
<keyword evidence="9 10" id="KW-0119">Carbohydrate metabolism</keyword>
<comment type="similarity">
    <text evidence="4 10">Belongs to the SIS family. GmhA subfamily.</text>
</comment>
<feature type="binding site" evidence="10">
    <location>
        <begin position="51"/>
        <end position="53"/>
    </location>
    <ligand>
        <name>substrate</name>
    </ligand>
</feature>
<dbReference type="InterPro" id="IPR035461">
    <property type="entry name" value="GmhA/DiaA"/>
</dbReference>
<feature type="binding site" evidence="10">
    <location>
        <position position="64"/>
    </location>
    <ligand>
        <name>substrate</name>
    </ligand>
</feature>
<feature type="binding site" evidence="10">
    <location>
        <position position="182"/>
    </location>
    <ligand>
        <name>Zn(2+)</name>
        <dbReference type="ChEBI" id="CHEBI:29105"/>
    </ligand>
</feature>
<comment type="subunit">
    <text evidence="10">Homotetramer.</text>
</comment>
<sequence length="196" mass="20891">MSTTHRITQFFEDSIAAKRDTLTRTLPQISAAGTMLAHQLAAGRKILSCGNGGSSGDAQHFSSELINRFERERRALPAVALTTESSTLTAIANDYSYERLFSRQVEALGQPGDVLLAISTSGNSPNVVAAIDSAHAASMRVLALTGRDGGAMATRLGAEDMELRAASDVTARIQEVHLLFIHCLCDTIDEALFGTP</sequence>
<dbReference type="PANTHER" id="PTHR30390:SF6">
    <property type="entry name" value="DNAA INITIATOR-ASSOCIATING PROTEIN DIAA"/>
    <property type="match status" value="1"/>
</dbReference>
<comment type="caution">
    <text evidence="12">The sequence shown here is derived from an EMBL/GenBank/DDBJ whole genome shotgun (WGS) entry which is preliminary data.</text>
</comment>
<keyword evidence="7 10" id="KW-0862">Zinc</keyword>
<evidence type="ECO:0000259" key="11">
    <source>
        <dbReference type="PROSITE" id="PS51464"/>
    </source>
</evidence>
<feature type="domain" description="SIS" evidence="11">
    <location>
        <begin position="36"/>
        <end position="196"/>
    </location>
</feature>
<dbReference type="PROSITE" id="PS51464">
    <property type="entry name" value="SIS"/>
    <property type="match status" value="1"/>
</dbReference>
<feature type="binding site" evidence="10">
    <location>
        <position position="174"/>
    </location>
    <ligand>
        <name>substrate</name>
    </ligand>
</feature>
<evidence type="ECO:0000256" key="2">
    <source>
        <dbReference type="ARBA" id="ARBA00003172"/>
    </source>
</evidence>
<keyword evidence="6 10" id="KW-0479">Metal-binding</keyword>
<evidence type="ECO:0000256" key="9">
    <source>
        <dbReference type="ARBA" id="ARBA00023277"/>
    </source>
</evidence>
<comment type="pathway">
    <text evidence="10">Carbohydrate biosynthesis; D-glycero-D-manno-heptose 7-phosphate biosynthesis; D-glycero-alpha-D-manno-heptose 7-phosphate and D-glycero-beta-D-manno-heptose 7-phosphate from sedoheptulose 7-phosphate: step 1/1.</text>
</comment>
<dbReference type="InterPro" id="IPR004515">
    <property type="entry name" value="Phosphoheptose_Isoase"/>
</dbReference>
<evidence type="ECO:0000256" key="8">
    <source>
        <dbReference type="ARBA" id="ARBA00023235"/>
    </source>
</evidence>
<dbReference type="SUPFAM" id="SSF53697">
    <property type="entry name" value="SIS domain"/>
    <property type="match status" value="1"/>
</dbReference>
<feature type="binding site" evidence="10">
    <location>
        <position position="124"/>
    </location>
    <ligand>
        <name>substrate</name>
    </ligand>
</feature>
<feature type="binding site" evidence="10">
    <location>
        <position position="64"/>
    </location>
    <ligand>
        <name>Zn(2+)</name>
        <dbReference type="ChEBI" id="CHEBI:29105"/>
    </ligand>
</feature>
<reference evidence="12 13" key="1">
    <citation type="submission" date="2023-09" db="EMBL/GenBank/DDBJ databases">
        <authorList>
            <person name="Rey-Velasco X."/>
        </authorList>
    </citation>
    <scope>NUCLEOTIDE SEQUENCE [LARGE SCALE GENOMIC DNA]</scope>
    <source>
        <strain evidence="12 13">P385</strain>
    </source>
</reference>
<name>A0ABU3B8G1_9GAMM</name>